<evidence type="ECO:0000313" key="9">
    <source>
        <dbReference type="Proteomes" id="UP000076408"/>
    </source>
</evidence>
<evidence type="ECO:0000256" key="3">
    <source>
        <dbReference type="ARBA" id="ARBA00022692"/>
    </source>
</evidence>
<dbReference type="VEuPathDB" id="VectorBase:ASTEI20_041911"/>
<dbReference type="VEuPathDB" id="VectorBase:ASTE009073"/>
<evidence type="ECO:0000256" key="2">
    <source>
        <dbReference type="ARBA" id="ARBA00022475"/>
    </source>
</evidence>
<dbReference type="InterPro" id="IPR005829">
    <property type="entry name" value="Sugar_transporter_CS"/>
</dbReference>
<comment type="subcellular location">
    <subcellularLocation>
        <location evidence="1">Cell membrane</location>
        <topology evidence="1">Multi-pass membrane protein</topology>
    </subcellularLocation>
</comment>
<dbReference type="PANTHER" id="PTHR48021">
    <property type="match status" value="1"/>
</dbReference>
<dbReference type="VEuPathDB" id="VectorBase:ASTE009074"/>
<organism evidence="8 9">
    <name type="scientific">Anopheles stephensi</name>
    <name type="common">Indo-Pakistan malaria mosquito</name>
    <dbReference type="NCBI Taxonomy" id="30069"/>
    <lineage>
        <taxon>Eukaryota</taxon>
        <taxon>Metazoa</taxon>
        <taxon>Ecdysozoa</taxon>
        <taxon>Arthropoda</taxon>
        <taxon>Hexapoda</taxon>
        <taxon>Insecta</taxon>
        <taxon>Pterygota</taxon>
        <taxon>Neoptera</taxon>
        <taxon>Endopterygota</taxon>
        <taxon>Diptera</taxon>
        <taxon>Nematocera</taxon>
        <taxon>Culicoidea</taxon>
        <taxon>Culicidae</taxon>
        <taxon>Anophelinae</taxon>
        <taxon>Anopheles</taxon>
    </lineage>
</organism>
<dbReference type="PANTHER" id="PTHR48021:SF89">
    <property type="entry name" value="FI02132P-RELATED"/>
    <property type="match status" value="1"/>
</dbReference>
<dbReference type="GO" id="GO:0005886">
    <property type="term" value="C:plasma membrane"/>
    <property type="evidence" value="ECO:0007669"/>
    <property type="project" value="UniProtKB-SubCell"/>
</dbReference>
<dbReference type="InterPro" id="IPR044775">
    <property type="entry name" value="MFS_ERD6/Tret1-like"/>
</dbReference>
<evidence type="ECO:0000256" key="6">
    <source>
        <dbReference type="ARBA" id="ARBA00023180"/>
    </source>
</evidence>
<dbReference type="CDD" id="cd17358">
    <property type="entry name" value="MFS_GLUT6_8_Class3_like"/>
    <property type="match status" value="1"/>
</dbReference>
<dbReference type="VEuPathDB" id="VectorBase:ASTE009076"/>
<dbReference type="STRING" id="30069.A0A182YLP9"/>
<keyword evidence="4" id="KW-1133">Transmembrane helix</keyword>
<feature type="domain" description="Major facilitator superfamily (MFS) profile" evidence="7">
    <location>
        <begin position="1113"/>
        <end position="1550"/>
    </location>
</feature>
<dbReference type="SUPFAM" id="SSF103473">
    <property type="entry name" value="MFS general substrate transporter"/>
    <property type="match status" value="3"/>
</dbReference>
<sequence length="1587" mass="173921">MEKARETPTIPIDPPTDKATEATGIVKLTKRAAITQILIAVVANITIISSGMGIGFPSIAMMELTNSTSSVVLTESEASWFASITSIMCPFGGLLSGYLLDKVGRKRTLYCINIISIISWAIMSFASTTDASVLFVELIVARVIIGIAIGLSSTPASVYAAEVAHPQLRGRLTLLTAGCTGVGMLLVYSLGYMFKEDWRYVCTICGVFTGVSLITVIPLPESPSWLVGKKRPQEAERYLKVIRAIKEDNHPEIRAEIKALEENVARFRATSSSDSKKASKLVQLKKPEVYKPLSIMCTFFIFQQFSGIFVIIVYAASFSVEAGVAIDPFLSAVLVGLTRVLTTILMSFISDKFGRRPPALFSGFGMACCMFGLAACAVYPVADTQYSWIPTALLVSFIFTATLGFLTLPFSMNAEVYPTKIRGFASGLTIFFGYTMSFIILKSYPTMVSAIGNENVFLFFGLVSVVGIAFVYFFLPETKGRTLQDIEDYFRGSKVTQQPAEDRTDLSSAEDEHEQLTASSNLHYIQPTFISLISEKQWKPDAVRQNDGAVYGMNKMTTILTKEAHTNGARMQLIMSILANLTVLSSGMGLGYSAITLHALTSEDNPMRMNSSQASWFASISSFACPLGGLVSGYLLDRIGRKKTLMLINVLSIVSWSLIAVCSMTNFDLMYTQILSARVIIGIVIGLVSAPASIYSAEIATPKMRGRLTVLTSLSIAVGILLIYSMGYVVPHDFRLVAALAAGVCVLSLVLLFFMPESPAWLMSKDREEEAERSLKKIRGYGAYSQRIPEVEKELMRMRDNVMAQRRAGQESFLRLLKQPQVYKPLGIIIGFFGFQQFSGIFVIVVYAAKVSSEASVSMDPFLCTVLIGITRVVATLMVAYILDTLGRKPPSIFSGVGMLVCMFGLALCSYFPPIEQLKWIPTVLILTYIFTSTLGFLTMPFSMLAELFPQTVRGPASGVTVFFTYLMSFFTIKLYPTMVEYLGSANVFIIYGAVSLLGVLYVIYIVPETKGKSLQEIEDYFRGMSHGSTPSQEVEEDEVSHLSAESATAANIVVYSVTVTAHFSNFSGDTMSGKDTAEVEAALHEKSPAPKSPTHAVLTQLTRRAAIIQIVMAVVANITIISSGMGIGFPSIAMIELTNSTTSVVLTESDATWFASITSIMCPFGGLLSGYLLDKVGRKKTLYFINIISIVSWAIMSFASRTDSTTLFIQLIVARIIIGIAIGLSSTPASVYAAEVAHPNLRGRLTLLTAFCTAIGMLCIYTLGYVFKNDWRFVCMICGVFTVVSLLTVIPLPESPSWLVSKKRMPKAERCLKVVRAIKEDDHPEIRAELDALQDNIARFRSSQDGKNSKLDQLKKPEVYKPLAIMCTFFFFQQFTGIFVIIVYAASFSIEAGVAIDPFLSAVFVGLTRVVTTVLMSFISDKFGRRPPALFSGFGMATCMFGLAVCAIHPVRGTSLAWIPTVLLVAFIFTATLGFLTLPFSMNAEVYPTKIRGFASGLTIFFGYTMSFIILKVYPSMVETIGNSNVFILFGCLSMLGIVFVYFFLPETKGRTLEDIENHFRGKKSSDLPEVEMKTMLKANEAGQRD</sequence>
<evidence type="ECO:0000259" key="7">
    <source>
        <dbReference type="PROSITE" id="PS50850"/>
    </source>
</evidence>
<keyword evidence="5" id="KW-0472">Membrane</keyword>
<dbReference type="Pfam" id="PF00083">
    <property type="entry name" value="Sugar_tr"/>
    <property type="match status" value="3"/>
</dbReference>
<dbReference type="GO" id="GO:0051119">
    <property type="term" value="F:sugar transmembrane transporter activity"/>
    <property type="evidence" value="ECO:0007669"/>
    <property type="project" value="InterPro"/>
</dbReference>
<accession>A0A182YLP9</accession>
<dbReference type="FunFam" id="1.20.1250.20:FF:000249">
    <property type="entry name" value="facilitated trehalose transporter Tret1"/>
    <property type="match status" value="3"/>
</dbReference>
<dbReference type="PRINTS" id="PR00171">
    <property type="entry name" value="SUGRTRNSPORT"/>
</dbReference>
<evidence type="ECO:0000256" key="1">
    <source>
        <dbReference type="ARBA" id="ARBA00004651"/>
    </source>
</evidence>
<dbReference type="InterPro" id="IPR003663">
    <property type="entry name" value="Sugar/inositol_transpt"/>
</dbReference>
<dbReference type="EnsemblMetazoa" id="ASTEI09385-RA">
    <property type="protein sequence ID" value="ASTEI09385-PA"/>
    <property type="gene ID" value="ASTEI09385"/>
</dbReference>
<dbReference type="PROSITE" id="PS00216">
    <property type="entry name" value="SUGAR_TRANSPORT_1"/>
    <property type="match status" value="2"/>
</dbReference>
<feature type="domain" description="Major facilitator superfamily (MFS) profile" evidence="7">
    <location>
        <begin position="39"/>
        <end position="479"/>
    </location>
</feature>
<dbReference type="VEuPathDB" id="VectorBase:ASTEI20_030912"/>
<dbReference type="InterPro" id="IPR036259">
    <property type="entry name" value="MFS_trans_sf"/>
</dbReference>
<dbReference type="PROSITE" id="PS50850">
    <property type="entry name" value="MFS"/>
    <property type="match status" value="3"/>
</dbReference>
<keyword evidence="2" id="KW-1003">Cell membrane</keyword>
<keyword evidence="9" id="KW-1185">Reference proteome</keyword>
<evidence type="ECO:0000256" key="5">
    <source>
        <dbReference type="ARBA" id="ARBA00023136"/>
    </source>
</evidence>
<dbReference type="Gene3D" id="1.20.1250.20">
    <property type="entry name" value="MFS general substrate transporter like domains"/>
    <property type="match status" value="3"/>
</dbReference>
<evidence type="ECO:0000313" key="8">
    <source>
        <dbReference type="EnsemblMetazoa" id="ASTEI09385-PA"/>
    </source>
</evidence>
<proteinExistence type="predicted"/>
<name>A0A182YLP9_ANOST</name>
<evidence type="ECO:0000256" key="4">
    <source>
        <dbReference type="ARBA" id="ARBA00022989"/>
    </source>
</evidence>
<dbReference type="VEuPathDB" id="VectorBase:ASTEI09385"/>
<dbReference type="InterPro" id="IPR050549">
    <property type="entry name" value="MFS_Trehalose_Transporter"/>
</dbReference>
<keyword evidence="6" id="KW-0325">Glycoprotein</keyword>
<protein>
    <recommendedName>
        <fullName evidence="7">Major facilitator superfamily (MFS) profile domain-containing protein</fullName>
    </recommendedName>
</protein>
<reference evidence="9" key="1">
    <citation type="journal article" date="2014" name="Genome Biol.">
        <title>Genome analysis of a major urban malaria vector mosquito, Anopheles stephensi.</title>
        <authorList>
            <person name="Jiang X."/>
            <person name="Peery A."/>
            <person name="Hall A.B."/>
            <person name="Sharma A."/>
            <person name="Chen X.G."/>
            <person name="Waterhouse R.M."/>
            <person name="Komissarov A."/>
            <person name="Riehle M.M."/>
            <person name="Shouche Y."/>
            <person name="Sharakhova M.V."/>
            <person name="Lawson D."/>
            <person name="Pakpour N."/>
            <person name="Arensburger P."/>
            <person name="Davidson V.L."/>
            <person name="Eiglmeier K."/>
            <person name="Emrich S."/>
            <person name="George P."/>
            <person name="Kennedy R.C."/>
            <person name="Mane S.P."/>
            <person name="Maslen G."/>
            <person name="Oringanje C."/>
            <person name="Qi Y."/>
            <person name="Settlage R."/>
            <person name="Tojo M."/>
            <person name="Tubio J.M."/>
            <person name="Unger M.F."/>
            <person name="Wang B."/>
            <person name="Vernick K.D."/>
            <person name="Ribeiro J.M."/>
            <person name="James A.A."/>
            <person name="Michel K."/>
            <person name="Riehle M.A."/>
            <person name="Luckhart S."/>
            <person name="Sharakhov I.V."/>
            <person name="Tu Z."/>
        </authorList>
    </citation>
    <scope>NUCLEOTIDE SEQUENCE [LARGE SCALE GENOMIC DNA]</scope>
    <source>
        <strain evidence="9">Indian</strain>
    </source>
</reference>
<feature type="domain" description="Major facilitator superfamily (MFS) profile" evidence="7">
    <location>
        <begin position="575"/>
        <end position="1011"/>
    </location>
</feature>
<keyword evidence="3" id="KW-0812">Transmembrane</keyword>
<dbReference type="InterPro" id="IPR020846">
    <property type="entry name" value="MFS_dom"/>
</dbReference>
<dbReference type="InterPro" id="IPR005828">
    <property type="entry name" value="MFS_sugar_transport-like"/>
</dbReference>
<reference evidence="8" key="2">
    <citation type="submission" date="2020-05" db="UniProtKB">
        <authorList>
            <consortium name="EnsemblMetazoa"/>
        </authorList>
    </citation>
    <scope>IDENTIFICATION</scope>
    <source>
        <strain evidence="8">Indian</strain>
    </source>
</reference>
<dbReference type="PROSITE" id="PS00217">
    <property type="entry name" value="SUGAR_TRANSPORT_2"/>
    <property type="match status" value="2"/>
</dbReference>
<dbReference type="OMA" id="SGFFTHW"/>
<dbReference type="Proteomes" id="UP000076408">
    <property type="component" value="Unassembled WGS sequence"/>
</dbReference>
<dbReference type="NCBIfam" id="TIGR00879">
    <property type="entry name" value="SP"/>
    <property type="match status" value="3"/>
</dbReference>